<gene>
    <name evidence="2" type="ORF">B6S12_07850</name>
</gene>
<dbReference type="Gene3D" id="3.40.50.10070">
    <property type="entry name" value="TolB, N-terminal domain"/>
    <property type="match status" value="1"/>
</dbReference>
<dbReference type="GO" id="GO:0015031">
    <property type="term" value="P:protein transport"/>
    <property type="evidence" value="ECO:0007669"/>
    <property type="project" value="InterPro"/>
</dbReference>
<dbReference type="PANTHER" id="PTHR36842:SF1">
    <property type="entry name" value="PROTEIN TOLB"/>
    <property type="match status" value="1"/>
</dbReference>
<dbReference type="AlphaFoldDB" id="A0A2W6MT93"/>
<accession>A0A2W6MT93</accession>
<comment type="caution">
    <text evidence="2">The sequence shown here is derived from an EMBL/GenBank/DDBJ whole genome shotgun (WGS) entry which is preliminary data.</text>
</comment>
<organism evidence="2 3">
    <name type="scientific">Helicobacter valdiviensis</name>
    <dbReference type="NCBI Taxonomy" id="1458358"/>
    <lineage>
        <taxon>Bacteria</taxon>
        <taxon>Pseudomonadati</taxon>
        <taxon>Campylobacterota</taxon>
        <taxon>Epsilonproteobacteria</taxon>
        <taxon>Campylobacterales</taxon>
        <taxon>Helicobacteraceae</taxon>
        <taxon>Helicobacter</taxon>
    </lineage>
</organism>
<feature type="domain" description="TolB N-terminal" evidence="1">
    <location>
        <begin position="24"/>
        <end position="117"/>
    </location>
</feature>
<reference evidence="2 3" key="1">
    <citation type="submission" date="2017-03" db="EMBL/GenBank/DDBJ databases">
        <title>Genomic and clinical evidence uncovers the enterohepatic species Helicobacter valdiviensis as a potential human intestinal pathogen.</title>
        <authorList>
            <person name="Fresia P."/>
            <person name="Jara R."/>
            <person name="Sierra R."/>
            <person name="Ferres I."/>
            <person name="Greif G."/>
            <person name="Iraola G."/>
            <person name="Collado L."/>
        </authorList>
    </citation>
    <scope>NUCLEOTIDE SEQUENCE [LARGE SCALE GENOMIC DNA]</scope>
    <source>
        <strain evidence="2 3">WBE14</strain>
    </source>
</reference>
<protein>
    <submittedName>
        <fullName evidence="2">Translocation protein TolB</fullName>
    </submittedName>
</protein>
<dbReference type="GO" id="GO:0042597">
    <property type="term" value="C:periplasmic space"/>
    <property type="evidence" value="ECO:0007669"/>
    <property type="project" value="InterPro"/>
</dbReference>
<dbReference type="OrthoDB" id="9815657at2"/>
<proteinExistence type="predicted"/>
<evidence type="ECO:0000313" key="2">
    <source>
        <dbReference type="EMBL" id="PZT47697.1"/>
    </source>
</evidence>
<dbReference type="SUPFAM" id="SSF52964">
    <property type="entry name" value="TolB, N-terminal domain"/>
    <property type="match status" value="1"/>
</dbReference>
<dbReference type="InterPro" id="IPR011042">
    <property type="entry name" value="6-blade_b-propeller_TolB-like"/>
</dbReference>
<dbReference type="SUPFAM" id="SSF69304">
    <property type="entry name" value="Tricorn protease N-terminal domain"/>
    <property type="match status" value="1"/>
</dbReference>
<dbReference type="InterPro" id="IPR007195">
    <property type="entry name" value="TolB_N"/>
</dbReference>
<sequence length="422" mass="47629">MKKLLIVVWICIGTLFAKVDATLEVVKQVGDVPTVLIQTIDGGGELSPKLSRMLAADLKVTGHFSVQEAQKTVLEEEAIQFDALRSEGTNLLLRVNTQEAQEGLVVKVLLYDINLSKMVLNKEYSTKDAKTYPFIAHRIAVEINDYIKAPKVDWLSKMVVLAYYTKPGESKIIYSDYTLTFKQTLVEGGLNIFPKWANKEQSAIYYTKYLDKPTLFKYDMKTGQTTQMFNSNGMLVVSDVSADSNKLIVTMAPNDQADVFLYDIAKNSFQQITKYRGIDVSGNFIDNEQKIMFISDRLGYPNIFSVSVAGEGMGAVEQMVYHGRNNNAANAYGEYIVYSSRESSEEFGRNTFNLYLVSSKSNFIRRLTANGVNQLPRFSNDGESIMYLKHQNNQSALGIIRLNYNKTFLFPLQEGIIQSMDW</sequence>
<keyword evidence="3" id="KW-1185">Reference proteome</keyword>
<evidence type="ECO:0000259" key="1">
    <source>
        <dbReference type="Pfam" id="PF04052"/>
    </source>
</evidence>
<evidence type="ECO:0000313" key="3">
    <source>
        <dbReference type="Proteomes" id="UP000249746"/>
    </source>
</evidence>
<dbReference type="Gene3D" id="2.120.10.30">
    <property type="entry name" value="TolB, C-terminal domain"/>
    <property type="match status" value="1"/>
</dbReference>
<dbReference type="NCBIfam" id="NF003124">
    <property type="entry name" value="PRK04043.1"/>
    <property type="match status" value="1"/>
</dbReference>
<dbReference type="RefSeq" id="WP_111230255.1">
    <property type="nucleotide sequence ID" value="NZ_NBIU01000024.1"/>
</dbReference>
<dbReference type="PANTHER" id="PTHR36842">
    <property type="entry name" value="PROTEIN TOLB HOMOLOG"/>
    <property type="match status" value="1"/>
</dbReference>
<name>A0A2W6MT93_9HELI</name>
<dbReference type="Proteomes" id="UP000249746">
    <property type="component" value="Unassembled WGS sequence"/>
</dbReference>
<dbReference type="Pfam" id="PF04052">
    <property type="entry name" value="TolB_N"/>
    <property type="match status" value="1"/>
</dbReference>
<dbReference type="EMBL" id="NBIU01000024">
    <property type="protein sequence ID" value="PZT47697.1"/>
    <property type="molecule type" value="Genomic_DNA"/>
</dbReference>